<dbReference type="SUPFAM" id="SSF50978">
    <property type="entry name" value="WD40 repeat-like"/>
    <property type="match status" value="1"/>
</dbReference>
<dbReference type="InterPro" id="IPR015943">
    <property type="entry name" value="WD40/YVTN_repeat-like_dom_sf"/>
</dbReference>
<organism evidence="1 2">
    <name type="scientific">Schistosoma margrebowiei</name>
    <dbReference type="NCBI Taxonomy" id="48269"/>
    <lineage>
        <taxon>Eukaryota</taxon>
        <taxon>Metazoa</taxon>
        <taxon>Spiralia</taxon>
        <taxon>Lophotrochozoa</taxon>
        <taxon>Platyhelminthes</taxon>
        <taxon>Trematoda</taxon>
        <taxon>Digenea</taxon>
        <taxon>Strigeidida</taxon>
        <taxon>Schistosomatoidea</taxon>
        <taxon>Schistosomatidae</taxon>
        <taxon>Schistosoma</taxon>
    </lineage>
</organism>
<sequence length="306" mass="33979">MPVSRSPCLDFFAASGLYLVDILENVVCYTSKMALDKICTGSICNLPLFHSVYKSSSSVIFLKVQVICSDVVIVLANAKALEILQFSDKSLKYPERTLVLKLSSSIQFCRNFIEYISRSSPVLRIDPSFSCVVIGDEKHLKAWHLKETQDTVVSIGLQSANIKDINFHNSVPQYAFVLIDDLSCRIWDIHACKLIHAISPQKITAFSSSLINNCIPLGTKDGQILSFCPHSFQCIQLCALPEPIVNNDVGLQKASSITHPTSERPSWSKNTAFNPSISIEFSNEIVAFTTVDLISLHSDNDVPRYD</sequence>
<dbReference type="AlphaFoldDB" id="A0A183LRE8"/>
<proteinExistence type="predicted"/>
<keyword evidence="2" id="KW-1185">Reference proteome</keyword>
<name>A0A183LRE8_9TREM</name>
<evidence type="ECO:0000313" key="1">
    <source>
        <dbReference type="EMBL" id="VDO70754.1"/>
    </source>
</evidence>
<dbReference type="InterPro" id="IPR036322">
    <property type="entry name" value="WD40_repeat_dom_sf"/>
</dbReference>
<dbReference type="Proteomes" id="UP000277204">
    <property type="component" value="Unassembled WGS sequence"/>
</dbReference>
<gene>
    <name evidence="1" type="ORF">SMRZ_LOCUS6373</name>
</gene>
<evidence type="ECO:0000313" key="2">
    <source>
        <dbReference type="Proteomes" id="UP000277204"/>
    </source>
</evidence>
<reference evidence="1 2" key="1">
    <citation type="submission" date="2018-11" db="EMBL/GenBank/DDBJ databases">
        <authorList>
            <consortium name="Pathogen Informatics"/>
        </authorList>
    </citation>
    <scope>NUCLEOTIDE SEQUENCE [LARGE SCALE GENOMIC DNA]</scope>
    <source>
        <strain evidence="1 2">Zambia</strain>
    </source>
</reference>
<protein>
    <submittedName>
        <fullName evidence="1">Uncharacterized protein</fullName>
    </submittedName>
</protein>
<dbReference type="Gene3D" id="2.130.10.10">
    <property type="entry name" value="YVTN repeat-like/Quinoprotein amine dehydrogenase"/>
    <property type="match status" value="1"/>
</dbReference>
<accession>A0A183LRE8</accession>
<dbReference type="EMBL" id="UZAI01002360">
    <property type="protein sequence ID" value="VDO70754.1"/>
    <property type="molecule type" value="Genomic_DNA"/>
</dbReference>